<evidence type="ECO:0008006" key="4">
    <source>
        <dbReference type="Google" id="ProtNLM"/>
    </source>
</evidence>
<sequence length="583" mass="58898">MRRTRRLVAAAAAVPLLLGWMAGSAMADDIFNSLDASIDATAETMALNVGRVNGTTALYVKPANGDGKNGCNLSGSTTLSLDVTSSDAAVATVLPGSVTFTNCDDSKTLTVTPIAAGTATISVRQVSNSTGGTFNLAPATFTVQVAPPANTAPQIVIEGVTGGASYAKGAVPAATCMVTDAEDGVTTFAATVSDVSGPHSADGIGEQTASCSYTDAGGLKVVASETYGIVDPSAPVITAVLSPAEPDGNEGWYTGDVSVTWQVDEPESPSSLELTGCEPQEITSDQAATDYTCAATSAGGKAELQTVSIKRDATGPVITLSDVSGTQGQNGWYTSDVTGTFTATDALSGPATTSQAATTSGEGEVVLTSPAFSDVAGNTTPLGAVTQTYNVDKTAPATPTFIGGPTGDYYYGTGPDAPTCTATDEVSGLASCDISGGGTSVGTHTYTATAKDNAGHTSTATLTYDVLAWNLKGFTSPVNMGGVWNTVKGGSTVPLKFEVFAATELTSTSVVKSFTQKTVGCPGSSATVDEIELVTTGGTSLRYDATAGQFVQNWQTPKKPGTCYVVTMTTQDGSAITANFQLK</sequence>
<keyword evidence="3" id="KW-1185">Reference proteome</keyword>
<feature type="chain" id="PRO_5047522101" description="Ig-like domain-containing protein" evidence="1">
    <location>
        <begin position="28"/>
        <end position="583"/>
    </location>
</feature>
<comment type="caution">
    <text evidence="2">The sequence shown here is derived from an EMBL/GenBank/DDBJ whole genome shotgun (WGS) entry which is preliminary data.</text>
</comment>
<name>A0ABP8ER27_9MICO</name>
<proteinExistence type="predicted"/>
<accession>A0ABP8ER27</accession>
<dbReference type="NCBIfam" id="NF038114">
    <property type="entry name" value="rightmost"/>
    <property type="match status" value="1"/>
</dbReference>
<protein>
    <recommendedName>
        <fullName evidence="4">Ig-like domain-containing protein</fullName>
    </recommendedName>
</protein>
<evidence type="ECO:0000313" key="2">
    <source>
        <dbReference type="EMBL" id="GAA4286427.1"/>
    </source>
</evidence>
<dbReference type="EMBL" id="BAABBA010000003">
    <property type="protein sequence ID" value="GAA4286427.1"/>
    <property type="molecule type" value="Genomic_DNA"/>
</dbReference>
<dbReference type="Proteomes" id="UP001499841">
    <property type="component" value="Unassembled WGS sequence"/>
</dbReference>
<organism evidence="2 3">
    <name type="scientific">Georgenia daeguensis</name>
    <dbReference type="NCBI Taxonomy" id="908355"/>
    <lineage>
        <taxon>Bacteria</taxon>
        <taxon>Bacillati</taxon>
        <taxon>Actinomycetota</taxon>
        <taxon>Actinomycetes</taxon>
        <taxon>Micrococcales</taxon>
        <taxon>Bogoriellaceae</taxon>
        <taxon>Georgenia</taxon>
    </lineage>
</organism>
<dbReference type="RefSeq" id="WP_345037930.1">
    <property type="nucleotide sequence ID" value="NZ_BAABBA010000003.1"/>
</dbReference>
<evidence type="ECO:0000313" key="3">
    <source>
        <dbReference type="Proteomes" id="UP001499841"/>
    </source>
</evidence>
<keyword evidence="1" id="KW-0732">Signal</keyword>
<feature type="signal peptide" evidence="1">
    <location>
        <begin position="1"/>
        <end position="27"/>
    </location>
</feature>
<reference evidence="3" key="1">
    <citation type="journal article" date="2019" name="Int. J. Syst. Evol. Microbiol.">
        <title>The Global Catalogue of Microorganisms (GCM) 10K type strain sequencing project: providing services to taxonomists for standard genome sequencing and annotation.</title>
        <authorList>
            <consortium name="The Broad Institute Genomics Platform"/>
            <consortium name="The Broad Institute Genome Sequencing Center for Infectious Disease"/>
            <person name="Wu L."/>
            <person name="Ma J."/>
        </authorList>
    </citation>
    <scope>NUCLEOTIDE SEQUENCE [LARGE SCALE GENOMIC DNA]</scope>
    <source>
        <strain evidence="3">JCM 17459</strain>
    </source>
</reference>
<evidence type="ECO:0000256" key="1">
    <source>
        <dbReference type="SAM" id="SignalP"/>
    </source>
</evidence>
<gene>
    <name evidence="2" type="ORF">GCM10022262_07860</name>
</gene>